<feature type="transmembrane region" description="Helical" evidence="6">
    <location>
        <begin position="540"/>
        <end position="560"/>
    </location>
</feature>
<dbReference type="InterPro" id="IPR036259">
    <property type="entry name" value="MFS_trans_sf"/>
</dbReference>
<organism evidence="7 8">
    <name type="scientific">Neorhizobium phenanthreniclasticum</name>
    <dbReference type="NCBI Taxonomy" id="3157917"/>
    <lineage>
        <taxon>Bacteria</taxon>
        <taxon>Pseudomonadati</taxon>
        <taxon>Pseudomonadota</taxon>
        <taxon>Alphaproteobacteria</taxon>
        <taxon>Hyphomicrobiales</taxon>
        <taxon>Rhizobiaceae</taxon>
        <taxon>Rhizobium/Agrobacterium group</taxon>
        <taxon>Neorhizobium</taxon>
    </lineage>
</organism>
<feature type="transmembrane region" description="Helical" evidence="6">
    <location>
        <begin position="187"/>
        <end position="206"/>
    </location>
</feature>
<keyword evidence="2" id="KW-0813">Transport</keyword>
<feature type="transmembrane region" description="Helical" evidence="6">
    <location>
        <begin position="60"/>
        <end position="81"/>
    </location>
</feature>
<keyword evidence="3 6" id="KW-0812">Transmembrane</keyword>
<feature type="transmembrane region" description="Helical" evidence="6">
    <location>
        <begin position="218"/>
        <end position="241"/>
    </location>
</feature>
<sequence length="576" mass="62521">MSPREAAIREEDATVIRPAFDRHAKLTEAAHQQETPSAQESAAPAPAAPAAFVPKSPAMMIAYVLAGTMVALTQGLGMSFISINLQQIAGPMGLTQVEATWLMAAYLFPNASLTLLLFKVRAQYGLRKFAEVAIVAYVLVCLAHFWVDSYESALVLRFFAGVAAAPMTSLGFLYILESMPPAKKMNIGLCIALTALAIPTPVTGLISPSLMDIGDYHALYLIEIGLAMISLGLVYLLPLGSPPRAKVISSLDIVSYIFLAIALGCFAVALTVGRLYWWTEAVWLAWIFIGGIAAAAVHAMIELNRKNHLIDIRWLTSREILHLAGALMVSRLVLSEQTSGAVNFLRNAGMLNEQLAGLYWVILAGAIVSGVVCAVVMKPGRESTIHAISLLLVAIGSYMDSQSTVLTRPEQMYFSQFMVSFAGGLFLPPALTMGLGAALKRGPSYMLSFIVVFLATQKIGGYLGSALYGTFVQWREQFHSFRLVSRLTSTDPLVAARLKQLGGAYGKVLTDPNQQTAQATSLFAKQVQQQAYALAYNDSFLFTSWLSLAALAILLLHVGWRNRQRLFPNIYPMQTA</sequence>
<feature type="transmembrane region" description="Helical" evidence="6">
    <location>
        <begin position="446"/>
        <end position="468"/>
    </location>
</feature>
<keyword evidence="8" id="KW-1185">Reference proteome</keyword>
<dbReference type="PANTHER" id="PTHR23501:SF191">
    <property type="entry name" value="VACUOLAR BASIC AMINO ACID TRANSPORTER 4"/>
    <property type="match status" value="1"/>
</dbReference>
<dbReference type="EMBL" id="JBEAAL010000062">
    <property type="protein sequence ID" value="MEQ1409814.1"/>
    <property type="molecule type" value="Genomic_DNA"/>
</dbReference>
<dbReference type="PANTHER" id="PTHR23501">
    <property type="entry name" value="MAJOR FACILITATOR SUPERFAMILY"/>
    <property type="match status" value="1"/>
</dbReference>
<evidence type="ECO:0000313" key="8">
    <source>
        <dbReference type="Proteomes" id="UP001496627"/>
    </source>
</evidence>
<keyword evidence="5 6" id="KW-0472">Membrane</keyword>
<evidence type="ECO:0000256" key="4">
    <source>
        <dbReference type="ARBA" id="ARBA00022989"/>
    </source>
</evidence>
<evidence type="ECO:0000256" key="2">
    <source>
        <dbReference type="ARBA" id="ARBA00022448"/>
    </source>
</evidence>
<reference evidence="7 8" key="1">
    <citation type="submission" date="2024-05" db="EMBL/GenBank/DDBJ databases">
        <title>Neorhizobium sp. Rsf11, a plant growth promoting and heavy metal resistant PAH-degrader.</title>
        <authorList>
            <person name="Golubev S.N."/>
            <person name="Muratova A.Y."/>
            <person name="Markelova M.I."/>
        </authorList>
    </citation>
    <scope>NUCLEOTIDE SEQUENCE [LARGE SCALE GENOMIC DNA]</scope>
    <source>
        <strain evidence="7 8">Rsf11</strain>
    </source>
</reference>
<dbReference type="Gene3D" id="1.20.1250.20">
    <property type="entry name" value="MFS general substrate transporter like domains"/>
    <property type="match status" value="1"/>
</dbReference>
<feature type="transmembrane region" description="Helical" evidence="6">
    <location>
        <begin position="153"/>
        <end position="175"/>
    </location>
</feature>
<keyword evidence="4 6" id="KW-1133">Transmembrane helix</keyword>
<evidence type="ECO:0000256" key="3">
    <source>
        <dbReference type="ARBA" id="ARBA00022692"/>
    </source>
</evidence>
<evidence type="ECO:0000256" key="5">
    <source>
        <dbReference type="ARBA" id="ARBA00023136"/>
    </source>
</evidence>
<dbReference type="Proteomes" id="UP001496627">
    <property type="component" value="Unassembled WGS sequence"/>
</dbReference>
<feature type="transmembrane region" description="Helical" evidence="6">
    <location>
        <begin position="283"/>
        <end position="303"/>
    </location>
</feature>
<evidence type="ECO:0000256" key="6">
    <source>
        <dbReference type="SAM" id="Phobius"/>
    </source>
</evidence>
<gene>
    <name evidence="7" type="ORF">ABK249_33480</name>
</gene>
<feature type="transmembrane region" description="Helical" evidence="6">
    <location>
        <begin position="354"/>
        <end position="376"/>
    </location>
</feature>
<feature type="transmembrane region" description="Helical" evidence="6">
    <location>
        <begin position="101"/>
        <end position="118"/>
    </location>
</feature>
<comment type="caution">
    <text evidence="7">The sequence shown here is derived from an EMBL/GenBank/DDBJ whole genome shotgun (WGS) entry which is preliminary data.</text>
</comment>
<feature type="transmembrane region" description="Helical" evidence="6">
    <location>
        <begin position="130"/>
        <end position="147"/>
    </location>
</feature>
<dbReference type="SUPFAM" id="SSF103473">
    <property type="entry name" value="MFS general substrate transporter"/>
    <property type="match status" value="1"/>
</dbReference>
<dbReference type="RefSeq" id="WP_210058917.1">
    <property type="nucleotide sequence ID" value="NZ_JBEAAL010000062.1"/>
</dbReference>
<accession>A0ABV0MDK6</accession>
<evidence type="ECO:0000256" key="1">
    <source>
        <dbReference type="ARBA" id="ARBA00004127"/>
    </source>
</evidence>
<feature type="transmembrane region" description="Helical" evidence="6">
    <location>
        <begin position="253"/>
        <end position="277"/>
    </location>
</feature>
<name>A0ABV0MDK6_9HYPH</name>
<comment type="subcellular location">
    <subcellularLocation>
        <location evidence="1">Endomembrane system</location>
        <topology evidence="1">Multi-pass membrane protein</topology>
    </subcellularLocation>
</comment>
<protein>
    <submittedName>
        <fullName evidence="7">MFS transporter</fullName>
    </submittedName>
</protein>
<feature type="transmembrane region" description="Helical" evidence="6">
    <location>
        <begin position="419"/>
        <end position="439"/>
    </location>
</feature>
<evidence type="ECO:0000313" key="7">
    <source>
        <dbReference type="EMBL" id="MEQ1409814.1"/>
    </source>
</evidence>
<proteinExistence type="predicted"/>